<dbReference type="PANTHER" id="PTHR47660:SF3">
    <property type="entry name" value="FINGER DOMAIN PROTEIN, PUTATIVE (AFU_ORTHOLOGUE AFUA_4G03310)-RELATED"/>
    <property type="match status" value="1"/>
</dbReference>
<dbReference type="AlphaFoldDB" id="A0A9W9VXM4"/>
<keyword evidence="5" id="KW-0804">Transcription</keyword>
<dbReference type="EMBL" id="JAPZBU010000008">
    <property type="protein sequence ID" value="KAJ5391105.1"/>
    <property type="molecule type" value="Genomic_DNA"/>
</dbReference>
<organism evidence="8 9">
    <name type="scientific">Penicillium cosmopolitanum</name>
    <dbReference type="NCBI Taxonomy" id="1131564"/>
    <lineage>
        <taxon>Eukaryota</taxon>
        <taxon>Fungi</taxon>
        <taxon>Dikarya</taxon>
        <taxon>Ascomycota</taxon>
        <taxon>Pezizomycotina</taxon>
        <taxon>Eurotiomycetes</taxon>
        <taxon>Eurotiomycetidae</taxon>
        <taxon>Eurotiales</taxon>
        <taxon>Aspergillaceae</taxon>
        <taxon>Penicillium</taxon>
    </lineage>
</organism>
<dbReference type="GO" id="GO:0003677">
    <property type="term" value="F:DNA binding"/>
    <property type="evidence" value="ECO:0007669"/>
    <property type="project" value="UniProtKB-KW"/>
</dbReference>
<dbReference type="Gene3D" id="4.10.240.10">
    <property type="entry name" value="Zn(2)-C6 fungal-type DNA-binding domain"/>
    <property type="match status" value="1"/>
</dbReference>
<comment type="caution">
    <text evidence="8">The sequence shown here is derived from an EMBL/GenBank/DDBJ whole genome shotgun (WGS) entry which is preliminary data.</text>
</comment>
<feature type="domain" description="Zn(2)-C6 fungal-type" evidence="7">
    <location>
        <begin position="28"/>
        <end position="57"/>
    </location>
</feature>
<evidence type="ECO:0000256" key="1">
    <source>
        <dbReference type="ARBA" id="ARBA00022723"/>
    </source>
</evidence>
<proteinExistence type="predicted"/>
<dbReference type="PROSITE" id="PS50048">
    <property type="entry name" value="ZN2_CY6_FUNGAL_2"/>
    <property type="match status" value="1"/>
</dbReference>
<dbReference type="Pfam" id="PF00172">
    <property type="entry name" value="Zn_clus"/>
    <property type="match status" value="1"/>
</dbReference>
<evidence type="ECO:0000256" key="4">
    <source>
        <dbReference type="ARBA" id="ARBA00023125"/>
    </source>
</evidence>
<dbReference type="OrthoDB" id="5423818at2759"/>
<name>A0A9W9VXM4_9EURO</name>
<evidence type="ECO:0000256" key="5">
    <source>
        <dbReference type="ARBA" id="ARBA00023163"/>
    </source>
</evidence>
<reference evidence="8" key="2">
    <citation type="journal article" date="2023" name="IMA Fungus">
        <title>Comparative genomic study of the Penicillium genus elucidates a diverse pangenome and 15 lateral gene transfer events.</title>
        <authorList>
            <person name="Petersen C."/>
            <person name="Sorensen T."/>
            <person name="Nielsen M.R."/>
            <person name="Sondergaard T.E."/>
            <person name="Sorensen J.L."/>
            <person name="Fitzpatrick D.A."/>
            <person name="Frisvad J.C."/>
            <person name="Nielsen K.L."/>
        </authorList>
    </citation>
    <scope>NUCLEOTIDE SEQUENCE</scope>
    <source>
        <strain evidence="8">IBT 29677</strain>
    </source>
</reference>
<dbReference type="GO" id="GO:0000981">
    <property type="term" value="F:DNA-binding transcription factor activity, RNA polymerase II-specific"/>
    <property type="evidence" value="ECO:0007669"/>
    <property type="project" value="InterPro"/>
</dbReference>
<evidence type="ECO:0000256" key="3">
    <source>
        <dbReference type="ARBA" id="ARBA00023015"/>
    </source>
</evidence>
<evidence type="ECO:0000313" key="8">
    <source>
        <dbReference type="EMBL" id="KAJ5391105.1"/>
    </source>
</evidence>
<evidence type="ECO:0000313" key="9">
    <source>
        <dbReference type="Proteomes" id="UP001147747"/>
    </source>
</evidence>
<dbReference type="InterPro" id="IPR036864">
    <property type="entry name" value="Zn2-C6_fun-type_DNA-bd_sf"/>
</dbReference>
<keyword evidence="4" id="KW-0238">DNA-binding</keyword>
<dbReference type="GeneID" id="81370212"/>
<keyword evidence="1" id="KW-0479">Metal-binding</keyword>
<evidence type="ECO:0000256" key="2">
    <source>
        <dbReference type="ARBA" id="ARBA00022833"/>
    </source>
</evidence>
<reference evidence="8" key="1">
    <citation type="submission" date="2022-12" db="EMBL/GenBank/DDBJ databases">
        <authorList>
            <person name="Petersen C."/>
        </authorList>
    </citation>
    <scope>NUCLEOTIDE SEQUENCE</scope>
    <source>
        <strain evidence="8">IBT 29677</strain>
    </source>
</reference>
<keyword evidence="9" id="KW-1185">Reference proteome</keyword>
<dbReference type="GO" id="GO:0008270">
    <property type="term" value="F:zinc ion binding"/>
    <property type="evidence" value="ECO:0007669"/>
    <property type="project" value="InterPro"/>
</dbReference>
<dbReference type="Proteomes" id="UP001147747">
    <property type="component" value="Unassembled WGS sequence"/>
</dbReference>
<sequence length="437" mass="48832">MPGDHTDDLLQRHRRRCLRPKKSTRRKACDACVQAKTKCTYAHPCARCVDRGVSCVYASGSASADAQPGPSNDNAFSPLSTPSFTPIQPPVLQFPTQGVTDFVATDGPGPGPVVTLPLDFPETSLSNLDLNLNLNGNGNPPVVQPTLRDLIRIVEQYPKCLLRDDYISPFLHRSLYEQDVPDMTTLARTSMAVCCGSAMETADGARFAQQAMEVERQRLIQTYPTYTCMQQWDALHAMLVYAILELRASNSRSGEEWKQRSYSKGLKAPFLAKMARTLIRSHMHDLNTDLMSVAMPMMSQKLEHWAVAETTRRTIFLANIVHFLGHCDPETESPSLYYEPLDDEMILNMPLPSSHVLWTARSEMDWELTMDYCEQNALTMTDISSSFNVGPGCLNIKQVLESYPRDYLQTLLISNIGVGGSDELRNLIILCALQQFG</sequence>
<evidence type="ECO:0000256" key="6">
    <source>
        <dbReference type="ARBA" id="ARBA00023242"/>
    </source>
</evidence>
<dbReference type="SMART" id="SM00066">
    <property type="entry name" value="GAL4"/>
    <property type="match status" value="1"/>
</dbReference>
<dbReference type="RefSeq" id="XP_056486783.1">
    <property type="nucleotide sequence ID" value="XM_056631232.1"/>
</dbReference>
<accession>A0A9W9VXM4</accession>
<keyword evidence="6" id="KW-0539">Nucleus</keyword>
<keyword evidence="3" id="KW-0805">Transcription regulation</keyword>
<dbReference type="CDD" id="cd00067">
    <property type="entry name" value="GAL4"/>
    <property type="match status" value="1"/>
</dbReference>
<keyword evidence="2" id="KW-0862">Zinc</keyword>
<dbReference type="SUPFAM" id="SSF57701">
    <property type="entry name" value="Zn2/Cys6 DNA-binding domain"/>
    <property type="match status" value="1"/>
</dbReference>
<gene>
    <name evidence="8" type="ORF">N7509_006595</name>
</gene>
<evidence type="ECO:0000259" key="7">
    <source>
        <dbReference type="PROSITE" id="PS50048"/>
    </source>
</evidence>
<protein>
    <recommendedName>
        <fullName evidence="7">Zn(2)-C6 fungal-type domain-containing protein</fullName>
    </recommendedName>
</protein>
<dbReference type="PANTHER" id="PTHR47660">
    <property type="entry name" value="TRANSCRIPTION FACTOR WITH C2H2 AND ZN(2)-CYS(6) DNA BINDING DOMAIN (EUROFUNG)-RELATED-RELATED"/>
    <property type="match status" value="1"/>
</dbReference>
<dbReference type="InterPro" id="IPR001138">
    <property type="entry name" value="Zn2Cys6_DnaBD"/>
</dbReference>